<proteinExistence type="predicted"/>
<dbReference type="AlphaFoldDB" id="A0A7S4DAU3"/>
<feature type="compositionally biased region" description="Low complexity" evidence="1">
    <location>
        <begin position="30"/>
        <end position="43"/>
    </location>
</feature>
<gene>
    <name evidence="2" type="ORF">HAKA00212_LOCUS17102</name>
</gene>
<name>A0A7S4DAU3_HETAK</name>
<organism evidence="2">
    <name type="scientific">Heterosigma akashiwo</name>
    <name type="common">Chromophytic alga</name>
    <name type="synonym">Heterosigma carterae</name>
    <dbReference type="NCBI Taxonomy" id="2829"/>
    <lineage>
        <taxon>Eukaryota</taxon>
        <taxon>Sar</taxon>
        <taxon>Stramenopiles</taxon>
        <taxon>Ochrophyta</taxon>
        <taxon>Raphidophyceae</taxon>
        <taxon>Chattonellales</taxon>
        <taxon>Chattonellaceae</taxon>
        <taxon>Heterosigma</taxon>
    </lineage>
</organism>
<feature type="compositionally biased region" description="Acidic residues" evidence="1">
    <location>
        <begin position="44"/>
        <end position="53"/>
    </location>
</feature>
<feature type="compositionally biased region" description="Basic and acidic residues" evidence="1">
    <location>
        <begin position="1"/>
        <end position="19"/>
    </location>
</feature>
<sequence length="123" mass="13985">MEEPHHGTRKEAQHGKINAEIDSSGDNDGSETLSSSSGSTSSSDTEEEIENDEVPVRPCLFRRKNGTRQMKLCKEGTQILPKHAFNKRIRTGFKYKDHSQWKDAEAIDFFCSNCNKRILEHDC</sequence>
<feature type="region of interest" description="Disordered" evidence="1">
    <location>
        <begin position="1"/>
        <end position="57"/>
    </location>
</feature>
<protein>
    <submittedName>
        <fullName evidence="2">Uncharacterized protein</fullName>
    </submittedName>
</protein>
<evidence type="ECO:0000256" key="1">
    <source>
        <dbReference type="SAM" id="MobiDB-lite"/>
    </source>
</evidence>
<dbReference type="EMBL" id="HBIU01037239">
    <property type="protein sequence ID" value="CAE0638320.1"/>
    <property type="molecule type" value="Transcribed_RNA"/>
</dbReference>
<evidence type="ECO:0000313" key="2">
    <source>
        <dbReference type="EMBL" id="CAE0638320.1"/>
    </source>
</evidence>
<reference evidence="2" key="1">
    <citation type="submission" date="2021-01" db="EMBL/GenBank/DDBJ databases">
        <authorList>
            <person name="Corre E."/>
            <person name="Pelletier E."/>
            <person name="Niang G."/>
            <person name="Scheremetjew M."/>
            <person name="Finn R."/>
            <person name="Kale V."/>
            <person name="Holt S."/>
            <person name="Cochrane G."/>
            <person name="Meng A."/>
            <person name="Brown T."/>
            <person name="Cohen L."/>
        </authorList>
    </citation>
    <scope>NUCLEOTIDE SEQUENCE</scope>
    <source>
        <strain evidence="2">CCMP3107</strain>
    </source>
</reference>
<accession>A0A7S4DAU3</accession>